<protein>
    <recommendedName>
        <fullName evidence="3">Cysteine-rich and transmembrane domain-containing protein 1</fullName>
    </recommendedName>
</protein>
<name>A0A6J2R188_COTGO</name>
<sequence>MSYDRPPPYFPSHPEGPSAPGFAAVLSSQPAAFPGLPYQTIAQTCTAGGDQSYYQGPPCWTQPGYQVYHSGPPHQGEHPKQTVFVVEQTRDGGAKESVVAACSAALCCCCLWNILTSHH</sequence>
<evidence type="ECO:0000256" key="4">
    <source>
        <dbReference type="ARBA" id="ARBA00023136"/>
    </source>
</evidence>
<reference evidence="6" key="1">
    <citation type="submission" date="2025-08" db="UniProtKB">
        <authorList>
            <consortium name="RefSeq"/>
        </authorList>
    </citation>
    <scope>IDENTIFICATION</scope>
</reference>
<comment type="similarity">
    <text evidence="2">Belongs to the CYSTM1 family.</text>
</comment>
<proteinExistence type="inferred from homology"/>
<dbReference type="AlphaFoldDB" id="A0A6J2R188"/>
<keyword evidence="5" id="KW-1185">Reference proteome</keyword>
<dbReference type="RefSeq" id="XP_029304513.1">
    <property type="nucleotide sequence ID" value="XM_029448653.1"/>
</dbReference>
<accession>A0A6J2R188</accession>
<organism evidence="5 6">
    <name type="scientific">Cottoperca gobio</name>
    <name type="common">Frogmouth</name>
    <name type="synonym">Aphritis gobio</name>
    <dbReference type="NCBI Taxonomy" id="56716"/>
    <lineage>
        <taxon>Eukaryota</taxon>
        <taxon>Metazoa</taxon>
        <taxon>Chordata</taxon>
        <taxon>Craniata</taxon>
        <taxon>Vertebrata</taxon>
        <taxon>Euteleostomi</taxon>
        <taxon>Actinopterygii</taxon>
        <taxon>Neopterygii</taxon>
        <taxon>Teleostei</taxon>
        <taxon>Neoteleostei</taxon>
        <taxon>Acanthomorphata</taxon>
        <taxon>Eupercaria</taxon>
        <taxon>Perciformes</taxon>
        <taxon>Notothenioidei</taxon>
        <taxon>Bovichtidae</taxon>
        <taxon>Cottoperca</taxon>
    </lineage>
</organism>
<evidence type="ECO:0000256" key="3">
    <source>
        <dbReference type="ARBA" id="ARBA00013590"/>
    </source>
</evidence>
<evidence type="ECO:0000256" key="1">
    <source>
        <dbReference type="ARBA" id="ARBA00004370"/>
    </source>
</evidence>
<dbReference type="PANTHER" id="PTHR47564:SF1">
    <property type="entry name" value="CYSTEINE-RICH AND TRANSMEMBRANE DOMAIN-CONTAINING PROTEIN 1"/>
    <property type="match status" value="1"/>
</dbReference>
<keyword evidence="4" id="KW-0472">Membrane</keyword>
<evidence type="ECO:0000313" key="5">
    <source>
        <dbReference type="Proteomes" id="UP000504630"/>
    </source>
</evidence>
<dbReference type="GO" id="GO:0070062">
    <property type="term" value="C:extracellular exosome"/>
    <property type="evidence" value="ECO:0007669"/>
    <property type="project" value="TreeGrafter"/>
</dbReference>
<dbReference type="InterPro" id="IPR043240">
    <property type="entry name" value="CYSTM1-like"/>
</dbReference>
<evidence type="ECO:0000313" key="6">
    <source>
        <dbReference type="RefSeq" id="XP_029304513.1"/>
    </source>
</evidence>
<gene>
    <name evidence="6" type="primary">LOC115019212</name>
</gene>
<dbReference type="GO" id="GO:0016020">
    <property type="term" value="C:membrane"/>
    <property type="evidence" value="ECO:0007669"/>
    <property type="project" value="UniProtKB-SubCell"/>
</dbReference>
<evidence type="ECO:0000256" key="2">
    <source>
        <dbReference type="ARBA" id="ARBA00009444"/>
    </source>
</evidence>
<dbReference type="GeneID" id="115019212"/>
<comment type="subcellular location">
    <subcellularLocation>
        <location evidence="1">Membrane</location>
    </subcellularLocation>
</comment>
<dbReference type="PANTHER" id="PTHR47564">
    <property type="entry name" value="CYSTEINE-RICH AND TRANSMEMBRANE DOMAIN-CONTAINING PROTEIN 1"/>
    <property type="match status" value="1"/>
</dbReference>
<dbReference type="Proteomes" id="UP000504630">
    <property type="component" value="Chromosome 14"/>
</dbReference>